<dbReference type="Proteomes" id="UP000237682">
    <property type="component" value="Unassembled WGS sequence"/>
</dbReference>
<feature type="domain" description="HTH hxlR-type" evidence="4">
    <location>
        <begin position="12"/>
        <end position="109"/>
    </location>
</feature>
<name>A0A2S9QK14_9HYPH</name>
<dbReference type="InterPro" id="IPR036390">
    <property type="entry name" value="WH_DNA-bd_sf"/>
</dbReference>
<dbReference type="PANTHER" id="PTHR33204:SF18">
    <property type="entry name" value="TRANSCRIPTIONAL REGULATORY PROTEIN"/>
    <property type="match status" value="1"/>
</dbReference>
<dbReference type="GO" id="GO:0003677">
    <property type="term" value="F:DNA binding"/>
    <property type="evidence" value="ECO:0007669"/>
    <property type="project" value="UniProtKB-KW"/>
</dbReference>
<dbReference type="OrthoDB" id="9782219at2"/>
<dbReference type="Pfam" id="PF01638">
    <property type="entry name" value="HxlR"/>
    <property type="match status" value="1"/>
</dbReference>
<evidence type="ECO:0000259" key="4">
    <source>
        <dbReference type="PROSITE" id="PS51118"/>
    </source>
</evidence>
<evidence type="ECO:0000313" key="6">
    <source>
        <dbReference type="Proteomes" id="UP000237682"/>
    </source>
</evidence>
<protein>
    <submittedName>
        <fullName evidence="5">Transcriptional regulator</fullName>
    </submittedName>
</protein>
<evidence type="ECO:0000313" key="5">
    <source>
        <dbReference type="EMBL" id="PRH89693.1"/>
    </source>
</evidence>
<organism evidence="5 6">
    <name type="scientific">Labrys okinawensis</name>
    <dbReference type="NCBI Taxonomy" id="346911"/>
    <lineage>
        <taxon>Bacteria</taxon>
        <taxon>Pseudomonadati</taxon>
        <taxon>Pseudomonadota</taxon>
        <taxon>Alphaproteobacteria</taxon>
        <taxon>Hyphomicrobiales</taxon>
        <taxon>Xanthobacteraceae</taxon>
        <taxon>Labrys</taxon>
    </lineage>
</organism>
<evidence type="ECO:0000256" key="3">
    <source>
        <dbReference type="ARBA" id="ARBA00023163"/>
    </source>
</evidence>
<sequence>MAKRISHQQSLCGIARPLDAIGDWWSLLIVRDAFDGLRRFGEFQKNLGLAKNILAARLRNLVSHGIMDLVPASDGSPHHEYVLTEKGRGLFLVLVALRQWGEDFFFEPDESHVLLVDKKTALPVRRLELRAQDGRVLGAQDTFVRSPPGRMETEEMD</sequence>
<dbReference type="EMBL" id="PUEJ01000001">
    <property type="protein sequence ID" value="PRH89693.1"/>
    <property type="molecule type" value="Genomic_DNA"/>
</dbReference>
<dbReference type="InterPro" id="IPR002577">
    <property type="entry name" value="HTH_HxlR"/>
</dbReference>
<comment type="caution">
    <text evidence="5">The sequence shown here is derived from an EMBL/GenBank/DDBJ whole genome shotgun (WGS) entry which is preliminary data.</text>
</comment>
<dbReference type="RefSeq" id="WP_105860658.1">
    <property type="nucleotide sequence ID" value="NZ_PUEJ01000001.1"/>
</dbReference>
<accession>A0A2S9QK14</accession>
<dbReference type="Gene3D" id="1.10.10.10">
    <property type="entry name" value="Winged helix-like DNA-binding domain superfamily/Winged helix DNA-binding domain"/>
    <property type="match status" value="1"/>
</dbReference>
<proteinExistence type="predicted"/>
<reference evidence="5 6" key="1">
    <citation type="submission" date="2018-02" db="EMBL/GenBank/DDBJ databases">
        <title>Whole genome sequencing of endophytic bacterium.</title>
        <authorList>
            <person name="Eedara R."/>
            <person name="Podile A.R."/>
        </authorList>
    </citation>
    <scope>NUCLEOTIDE SEQUENCE [LARGE SCALE GENOMIC DNA]</scope>
    <source>
        <strain evidence="5 6">RP1T</strain>
    </source>
</reference>
<dbReference type="AlphaFoldDB" id="A0A2S9QK14"/>
<dbReference type="InterPro" id="IPR036388">
    <property type="entry name" value="WH-like_DNA-bd_sf"/>
</dbReference>
<keyword evidence="6" id="KW-1185">Reference proteome</keyword>
<dbReference type="SUPFAM" id="SSF46785">
    <property type="entry name" value="Winged helix' DNA-binding domain"/>
    <property type="match status" value="1"/>
</dbReference>
<evidence type="ECO:0000256" key="1">
    <source>
        <dbReference type="ARBA" id="ARBA00023015"/>
    </source>
</evidence>
<keyword evidence="2" id="KW-0238">DNA-binding</keyword>
<keyword evidence="1" id="KW-0805">Transcription regulation</keyword>
<dbReference type="PROSITE" id="PS51118">
    <property type="entry name" value="HTH_HXLR"/>
    <property type="match status" value="1"/>
</dbReference>
<dbReference type="PANTHER" id="PTHR33204">
    <property type="entry name" value="TRANSCRIPTIONAL REGULATOR, MARR FAMILY"/>
    <property type="match status" value="1"/>
</dbReference>
<gene>
    <name evidence="5" type="ORF">C5L14_02230</name>
</gene>
<keyword evidence="3" id="KW-0804">Transcription</keyword>
<evidence type="ECO:0000256" key="2">
    <source>
        <dbReference type="ARBA" id="ARBA00023125"/>
    </source>
</evidence>